<sequence length="1093" mass="118715">MTDIPDTPEATVNAVPAVLRGTDDGGAITSETVRAAILAAHVAHLNDIAYPRAFRVENARISGMLALDGLFPEGGQSLIALDFRNCTFEEGIDISRSCLSRMTFTDCRLRRIEAEHCRVSGAVALEGVCSSEPPGRGTGQVHLDDWHGGRGPMADRAAETAPLSEPWTRNAVVSRAKRAQGLCLLNFNGARIEGSFVLKRTLVVGDEPRKGLDVSNTVLKFALQLSNTRIAGSVQIIERSAVLGGINLANARIGGDLYLAGCLVIGGEGTAIRGQTCCIDGFLALRNRNTPGQPRERFEAYGGVDLMGAKIGSACDLSGGYFSAEAPDRFALAFFGTDMENLVCNRDTNDPPVVTEIIGPFSLRNSHIREDLTLDGTIVRPVRTAALKTAADQANTAVLLDLSQARVDGSLALYADIAGQCSLSDAEVGKTLTLGHAHPSQFLRLRVPPTNHVALSLENLRCGNRLAVGKIAIDCQTGTEKLHALLAAKTAPKARILALPFAPGAELIEFAGPIDGETHFAYAIRTSKGVQLLDGTGPTVIAPLMAHGLSLDSAADKLAFIRMFCATVLGPAGPFRIIEPGDWACQQLPRPAAELVRPLRLLPPGESEGNRAMVLATIWYANAIFEAKIAMPGNSLILKMTEDKPLFEGLPMLTWSHAPLFFALPGGPRFSDEWPLPPVLPDQPASEGALDKVTLKRLRRAMPKRDRVFAVRPTISLTNAHARELSDSDGNAWPKEARLDLSGFTYDALTVVTRRDTQVADRQKRHAARLKRRVAALQGAHSGTGSTGFWERLGQALAIAFALGVLWLTWKGVQTAASMTGWWPVLAAIAALIAFAAIKKHRSVRSSDARTTYQRRRRWLRLQYDGYNPTRAEFNPQPFEQLARVLRHQGQEEEYRRVSRLRARWQHSTVTAPIWRPFMLLYSLCFGYGYSLQRGAVTFVALLVLGYVGTQTALQRDILVLNTTPDTATISGTASRMIDIPCRGQAVPLLFALDKLVPLIELGQESQCRVRADESGLPPFPAMPEPATRMAGFLPYGPSLNESAGRLIVWTDEALDVPALWHVATAVYKLFGWIVGSLLILTFSRIFRRSTGE</sequence>
<organism evidence="2 3">
    <name type="scientific">Thalassococcus arenae</name>
    <dbReference type="NCBI Taxonomy" id="2851652"/>
    <lineage>
        <taxon>Bacteria</taxon>
        <taxon>Pseudomonadati</taxon>
        <taxon>Pseudomonadota</taxon>
        <taxon>Alphaproteobacteria</taxon>
        <taxon>Rhodobacterales</taxon>
        <taxon>Roseobacteraceae</taxon>
        <taxon>Thalassococcus</taxon>
    </lineage>
</organism>
<proteinExistence type="predicted"/>
<gene>
    <name evidence="2" type="ORF">KUH32_16530</name>
</gene>
<comment type="caution">
    <text evidence="2">The sequence shown here is derived from an EMBL/GenBank/DDBJ whole genome shotgun (WGS) entry which is preliminary data.</text>
</comment>
<feature type="transmembrane region" description="Helical" evidence="1">
    <location>
        <begin position="1070"/>
        <end position="1087"/>
    </location>
</feature>
<name>A0ABS6NBJ7_9RHOB</name>
<keyword evidence="1" id="KW-1133">Transmembrane helix</keyword>
<keyword evidence="3" id="KW-1185">Reference proteome</keyword>
<evidence type="ECO:0000256" key="1">
    <source>
        <dbReference type="SAM" id="Phobius"/>
    </source>
</evidence>
<evidence type="ECO:0008006" key="4">
    <source>
        <dbReference type="Google" id="ProtNLM"/>
    </source>
</evidence>
<feature type="transmembrane region" description="Helical" evidence="1">
    <location>
        <begin position="822"/>
        <end position="838"/>
    </location>
</feature>
<feature type="transmembrane region" description="Helical" evidence="1">
    <location>
        <begin position="936"/>
        <end position="954"/>
    </location>
</feature>
<dbReference type="Proteomes" id="UP001166293">
    <property type="component" value="Unassembled WGS sequence"/>
</dbReference>
<evidence type="ECO:0000313" key="3">
    <source>
        <dbReference type="Proteomes" id="UP001166293"/>
    </source>
</evidence>
<evidence type="ECO:0000313" key="2">
    <source>
        <dbReference type="EMBL" id="MBV2361373.1"/>
    </source>
</evidence>
<accession>A0ABS6NBJ7</accession>
<dbReference type="RefSeq" id="WP_217779699.1">
    <property type="nucleotide sequence ID" value="NZ_JAHRWL010000002.1"/>
</dbReference>
<protein>
    <recommendedName>
        <fullName evidence="4">Pentapeptide repeat-containing protein</fullName>
    </recommendedName>
</protein>
<keyword evidence="1" id="KW-0472">Membrane</keyword>
<reference evidence="2" key="1">
    <citation type="submission" date="2021-06" db="EMBL/GenBank/DDBJ databases">
        <title>Thalassococcus sp. CAU 1522 isolated from sea sand, Republic of Korea.</title>
        <authorList>
            <person name="Kim W."/>
        </authorList>
    </citation>
    <scope>NUCLEOTIDE SEQUENCE</scope>
    <source>
        <strain evidence="2">CAU 1522</strain>
    </source>
</reference>
<dbReference type="EMBL" id="JAHRWL010000002">
    <property type="protein sequence ID" value="MBV2361373.1"/>
    <property type="molecule type" value="Genomic_DNA"/>
</dbReference>
<keyword evidence="1" id="KW-0812">Transmembrane</keyword>